<feature type="signal peptide" evidence="4">
    <location>
        <begin position="1"/>
        <end position="30"/>
    </location>
</feature>
<feature type="domain" description="AB hydrolase-1" evidence="5">
    <location>
        <begin position="122"/>
        <end position="276"/>
    </location>
</feature>
<dbReference type="InterPro" id="IPR051601">
    <property type="entry name" value="Serine_prot/Carboxylest_S33"/>
</dbReference>
<dbReference type="RefSeq" id="WP_210102361.1">
    <property type="nucleotide sequence ID" value="NZ_BAABLK010000090.1"/>
</dbReference>
<evidence type="ECO:0000313" key="7">
    <source>
        <dbReference type="EMBL" id="GAA5228798.1"/>
    </source>
</evidence>
<evidence type="ECO:0000256" key="4">
    <source>
        <dbReference type="SAM" id="SignalP"/>
    </source>
</evidence>
<dbReference type="SUPFAM" id="SSF53474">
    <property type="entry name" value="alpha/beta-Hydrolases"/>
    <property type="match status" value="1"/>
</dbReference>
<feature type="region of interest" description="Disordered" evidence="3">
    <location>
        <begin position="602"/>
        <end position="638"/>
    </location>
</feature>
<keyword evidence="2 7" id="KW-0378">Hydrolase</keyword>
<dbReference type="InterPro" id="IPR000073">
    <property type="entry name" value="AB_hydrolase_1"/>
</dbReference>
<feature type="domain" description="Peptidase S33 tripeptidyl aminopeptidase-like C-terminal" evidence="6">
    <location>
        <begin position="494"/>
        <end position="597"/>
    </location>
</feature>
<dbReference type="InterPro" id="IPR029058">
    <property type="entry name" value="AB_hydrolase_fold"/>
</dbReference>
<comment type="caution">
    <text evidence="7">The sequence shown here is derived from an EMBL/GenBank/DDBJ whole genome shotgun (WGS) entry which is preliminary data.</text>
</comment>
<feature type="chain" id="PRO_5046807425" evidence="4">
    <location>
        <begin position="31"/>
        <end position="638"/>
    </location>
</feature>
<keyword evidence="8" id="KW-1185">Reference proteome</keyword>
<dbReference type="Pfam" id="PF08386">
    <property type="entry name" value="Abhydrolase_4"/>
    <property type="match status" value="1"/>
</dbReference>
<organism evidence="7 8">
    <name type="scientific">Paeniglutamicibacter antarcticus</name>
    <dbReference type="NCBI Taxonomy" id="494023"/>
    <lineage>
        <taxon>Bacteria</taxon>
        <taxon>Bacillati</taxon>
        <taxon>Actinomycetota</taxon>
        <taxon>Actinomycetes</taxon>
        <taxon>Micrococcales</taxon>
        <taxon>Micrococcaceae</taxon>
        <taxon>Paeniglutamicibacter</taxon>
    </lineage>
</organism>
<comment type="similarity">
    <text evidence="1">Belongs to the peptidase S33 family.</text>
</comment>
<dbReference type="GO" id="GO:0016787">
    <property type="term" value="F:hydrolase activity"/>
    <property type="evidence" value="ECO:0007669"/>
    <property type="project" value="UniProtKB-KW"/>
</dbReference>
<name>A0ABP9TR66_9MICC</name>
<sequence>MAHKRFGGALGMATAVGLLAGTVFIAPANAAPPLTKDTPAVSAPTVQMAKKPTHDTTSKAERKRVDGVKTPKAKWFNCSPLAAGAQCSTVKLPLDYDNPRGAKTEVAMLRIKAKNQKKRIGTLFVNPGGPGGSGIEMAAMATYFMSPSVLERFDIVGVDPRGTNFSDNVRCWKNLGVQDTALAGMNVPYPDTPRETRAFVKSAKAFGKACSTAGKPLSASMSTAEVARDMDVLRRMVGDKQLTYLGFSYGSYLGTVYANMFPDRVRAVAIDGVLDPKAWAGTASTTGTPQTQRIKSGEGAEKAMRGILSRCKKAGKDYCMLASQGDPEKLYRAIIAELKREPLVFSDPDYPQFDYSLTAAIQTAGLLSYMYDPQGSSVVDWDLTYVLQMLQDRAAQKGTTFPKTSTKTKAPAKAPTKTQLNIAHKALVKSMRAVEVEQKAAAKETARMAAATGFAFPYNNSSEAFQSVLCTDSRNPAKADNWSRYAATASKTAPGFGQLWTWASAPCASTTWKAKDEDSYKGPFTRRTKNPLLVVGNYWDPATNYAGAKKVAKLMPNSRLLSSNSWGHTAYGTSKCVTDSMDRYLLTKRLPASGKLCVGDEQPFTYKLDDSGEQRRKSGPERQLPPVVPPLPGALPRT</sequence>
<dbReference type="EMBL" id="BAABLK010000090">
    <property type="protein sequence ID" value="GAA5228798.1"/>
    <property type="molecule type" value="Genomic_DNA"/>
</dbReference>
<gene>
    <name evidence="7" type="ORF">GCM10025778_33370</name>
</gene>
<protein>
    <submittedName>
        <fullName evidence="7">Alpha/beta hydrolase</fullName>
    </submittedName>
</protein>
<feature type="region of interest" description="Disordered" evidence="3">
    <location>
        <begin position="36"/>
        <end position="66"/>
    </location>
</feature>
<feature type="compositionally biased region" description="Pro residues" evidence="3">
    <location>
        <begin position="626"/>
        <end position="638"/>
    </location>
</feature>
<accession>A0ABP9TR66</accession>
<keyword evidence="4" id="KW-0732">Signal</keyword>
<dbReference type="PANTHER" id="PTHR43248">
    <property type="entry name" value="2-SUCCINYL-6-HYDROXY-2,4-CYCLOHEXADIENE-1-CARBOXYLATE SYNTHASE"/>
    <property type="match status" value="1"/>
</dbReference>
<evidence type="ECO:0000256" key="3">
    <source>
        <dbReference type="SAM" id="MobiDB-lite"/>
    </source>
</evidence>
<evidence type="ECO:0000256" key="2">
    <source>
        <dbReference type="ARBA" id="ARBA00022801"/>
    </source>
</evidence>
<dbReference type="PANTHER" id="PTHR43248:SF25">
    <property type="entry name" value="AB HYDROLASE-1 DOMAIN-CONTAINING PROTEIN-RELATED"/>
    <property type="match status" value="1"/>
</dbReference>
<feature type="compositionally biased region" description="Basic and acidic residues" evidence="3">
    <location>
        <begin position="52"/>
        <end position="66"/>
    </location>
</feature>
<dbReference type="Gene3D" id="3.40.50.1820">
    <property type="entry name" value="alpha/beta hydrolase"/>
    <property type="match status" value="2"/>
</dbReference>
<reference evidence="8" key="1">
    <citation type="journal article" date="2019" name="Int. J. Syst. Evol. Microbiol.">
        <title>The Global Catalogue of Microorganisms (GCM) 10K type strain sequencing project: providing services to taxonomists for standard genome sequencing and annotation.</title>
        <authorList>
            <consortium name="The Broad Institute Genomics Platform"/>
            <consortium name="The Broad Institute Genome Sequencing Center for Infectious Disease"/>
            <person name="Wu L."/>
            <person name="Ma J."/>
        </authorList>
    </citation>
    <scope>NUCLEOTIDE SEQUENCE [LARGE SCALE GENOMIC DNA]</scope>
    <source>
        <strain evidence="8">JCM 18952</strain>
    </source>
</reference>
<proteinExistence type="inferred from homology"/>
<feature type="compositionally biased region" description="Basic and acidic residues" evidence="3">
    <location>
        <begin position="607"/>
        <end position="620"/>
    </location>
</feature>
<dbReference type="Proteomes" id="UP001501257">
    <property type="component" value="Unassembled WGS sequence"/>
</dbReference>
<evidence type="ECO:0000256" key="1">
    <source>
        <dbReference type="ARBA" id="ARBA00010088"/>
    </source>
</evidence>
<evidence type="ECO:0000259" key="5">
    <source>
        <dbReference type="Pfam" id="PF00561"/>
    </source>
</evidence>
<evidence type="ECO:0000313" key="8">
    <source>
        <dbReference type="Proteomes" id="UP001501257"/>
    </source>
</evidence>
<dbReference type="InterPro" id="IPR013595">
    <property type="entry name" value="Pept_S33_TAP-like_C"/>
</dbReference>
<evidence type="ECO:0000259" key="6">
    <source>
        <dbReference type="Pfam" id="PF08386"/>
    </source>
</evidence>
<dbReference type="Pfam" id="PF00561">
    <property type="entry name" value="Abhydrolase_1"/>
    <property type="match status" value="1"/>
</dbReference>